<dbReference type="GO" id="GO:0003677">
    <property type="term" value="F:DNA binding"/>
    <property type="evidence" value="ECO:0007669"/>
    <property type="project" value="UniProtKB-KW"/>
</dbReference>
<dbReference type="PANTHER" id="PTHR30146:SF153">
    <property type="entry name" value="LACTOSE OPERON REPRESSOR"/>
    <property type="match status" value="1"/>
</dbReference>
<evidence type="ECO:0000256" key="2">
    <source>
        <dbReference type="ARBA" id="ARBA00023125"/>
    </source>
</evidence>
<dbReference type="Proteomes" id="UP001344658">
    <property type="component" value="Unassembled WGS sequence"/>
</dbReference>
<keyword evidence="2 6" id="KW-0238">DNA-binding</keyword>
<comment type="caution">
    <text evidence="6">The sequence shown here is derived from an EMBL/GenBank/DDBJ whole genome shotgun (WGS) entry which is preliminary data.</text>
</comment>
<evidence type="ECO:0000313" key="6">
    <source>
        <dbReference type="EMBL" id="MEE4544646.1"/>
    </source>
</evidence>
<keyword evidence="1" id="KW-0805">Transcription regulation</keyword>
<dbReference type="Pfam" id="PF00356">
    <property type="entry name" value="LacI"/>
    <property type="match status" value="1"/>
</dbReference>
<feature type="region of interest" description="Disordered" evidence="4">
    <location>
        <begin position="1"/>
        <end position="42"/>
    </location>
</feature>
<keyword evidence="7" id="KW-1185">Reference proteome</keyword>
<protein>
    <submittedName>
        <fullName evidence="6">LacI family DNA-binding transcriptional regulator</fullName>
    </submittedName>
</protein>
<evidence type="ECO:0000256" key="1">
    <source>
        <dbReference type="ARBA" id="ARBA00023015"/>
    </source>
</evidence>
<dbReference type="CDD" id="cd06296">
    <property type="entry name" value="PBP1_CatR-like"/>
    <property type="match status" value="1"/>
</dbReference>
<evidence type="ECO:0000259" key="5">
    <source>
        <dbReference type="PROSITE" id="PS50932"/>
    </source>
</evidence>
<evidence type="ECO:0000313" key="7">
    <source>
        <dbReference type="Proteomes" id="UP001344658"/>
    </source>
</evidence>
<sequence length="375" mass="39791">MAQNGRPTPGADDGARAGGGADPPAAQPPARAARTPAGASGSPTLAEIARQAGVSVPTVSKVLHGRSDVAARTRAKVQRLLEQHGYLARRRPTPTALAPGGLIDFVINELDGPWAVALIRGAEDALHEVGMGMVVSAARGRERHAARWLDSLAGRGTRGAILVVPELTDGEHEELRRLGIPYALIAPVEEPPPGVPWVGATNWPGGLAATRHLVRLGHRRIAVIGGPPHRLSSRARVDGYRSALDEAGLPFDPALVRYGDFTHEPAHRHALDLLRLPEPPTAIFAGSDQQALSTYRAAAALGLRVPHDLSVVGFDDLDFADWVTPRLTTVRTPLPEMAGLAARMVLRMLAGERPESTRVEVASELVVRDSTCAPR</sequence>
<dbReference type="CDD" id="cd01392">
    <property type="entry name" value="HTH_LacI"/>
    <property type="match status" value="1"/>
</dbReference>
<evidence type="ECO:0000256" key="4">
    <source>
        <dbReference type="SAM" id="MobiDB-lite"/>
    </source>
</evidence>
<dbReference type="Pfam" id="PF13377">
    <property type="entry name" value="Peripla_BP_3"/>
    <property type="match status" value="1"/>
</dbReference>
<dbReference type="PROSITE" id="PS00356">
    <property type="entry name" value="HTH_LACI_1"/>
    <property type="match status" value="1"/>
</dbReference>
<dbReference type="SUPFAM" id="SSF47413">
    <property type="entry name" value="lambda repressor-like DNA-binding domains"/>
    <property type="match status" value="1"/>
</dbReference>
<dbReference type="PANTHER" id="PTHR30146">
    <property type="entry name" value="LACI-RELATED TRANSCRIPTIONAL REPRESSOR"/>
    <property type="match status" value="1"/>
</dbReference>
<organism evidence="6 7">
    <name type="scientific">Actinacidiphila polyblastidii</name>
    <dbReference type="NCBI Taxonomy" id="3110430"/>
    <lineage>
        <taxon>Bacteria</taxon>
        <taxon>Bacillati</taxon>
        <taxon>Actinomycetota</taxon>
        <taxon>Actinomycetes</taxon>
        <taxon>Kitasatosporales</taxon>
        <taxon>Streptomycetaceae</taxon>
        <taxon>Actinacidiphila</taxon>
    </lineage>
</organism>
<accession>A0ABU7PFU2</accession>
<dbReference type="EMBL" id="JAZEWV010000019">
    <property type="protein sequence ID" value="MEE4544646.1"/>
    <property type="molecule type" value="Genomic_DNA"/>
</dbReference>
<dbReference type="InterPro" id="IPR028082">
    <property type="entry name" value="Peripla_BP_I"/>
</dbReference>
<keyword evidence="3" id="KW-0804">Transcription</keyword>
<proteinExistence type="predicted"/>
<dbReference type="RefSeq" id="WP_330797642.1">
    <property type="nucleotide sequence ID" value="NZ_JAZEWV010000019.1"/>
</dbReference>
<dbReference type="Gene3D" id="1.10.260.40">
    <property type="entry name" value="lambda repressor-like DNA-binding domains"/>
    <property type="match status" value="1"/>
</dbReference>
<evidence type="ECO:0000256" key="3">
    <source>
        <dbReference type="ARBA" id="ARBA00023163"/>
    </source>
</evidence>
<dbReference type="PROSITE" id="PS50932">
    <property type="entry name" value="HTH_LACI_2"/>
    <property type="match status" value="1"/>
</dbReference>
<dbReference type="InterPro" id="IPR010982">
    <property type="entry name" value="Lambda_DNA-bd_dom_sf"/>
</dbReference>
<feature type="compositionally biased region" description="Low complexity" evidence="4">
    <location>
        <begin position="22"/>
        <end position="42"/>
    </location>
</feature>
<gene>
    <name evidence="6" type="ORF">V2S66_22035</name>
</gene>
<dbReference type="InterPro" id="IPR046335">
    <property type="entry name" value="LacI/GalR-like_sensor"/>
</dbReference>
<dbReference type="SMART" id="SM00354">
    <property type="entry name" value="HTH_LACI"/>
    <property type="match status" value="1"/>
</dbReference>
<dbReference type="InterPro" id="IPR000843">
    <property type="entry name" value="HTH_LacI"/>
</dbReference>
<dbReference type="Gene3D" id="3.40.50.2300">
    <property type="match status" value="2"/>
</dbReference>
<feature type="domain" description="HTH lacI-type" evidence="5">
    <location>
        <begin position="43"/>
        <end position="97"/>
    </location>
</feature>
<reference evidence="6 7" key="1">
    <citation type="submission" date="2023-12" db="EMBL/GenBank/DDBJ databases">
        <title>Streptomyces sp. V4-01.</title>
        <authorList>
            <person name="Somphong A."/>
            <person name="Phongsopitanun W."/>
        </authorList>
    </citation>
    <scope>NUCLEOTIDE SEQUENCE [LARGE SCALE GENOMIC DNA]</scope>
    <source>
        <strain evidence="6 7">V4-01</strain>
    </source>
</reference>
<dbReference type="SUPFAM" id="SSF53822">
    <property type="entry name" value="Periplasmic binding protein-like I"/>
    <property type="match status" value="1"/>
</dbReference>
<name>A0ABU7PFU2_9ACTN</name>